<feature type="compositionally biased region" description="Low complexity" evidence="1">
    <location>
        <begin position="166"/>
        <end position="186"/>
    </location>
</feature>
<sequence length="362" mass="38302">MQRQLFRAVCLTLLLGTVLSCVASETSEQKPAADFTTTIPKEGLERDVEQVFYLGPSSTLQVIDETGKAKYLPEPSTSSDESLAESYPAAYRFENGACDFTQTVEFKDAFQGYTKPMWVLEESDSVETEGASMGGPLRYTFTNPSAEYLGGGSSFCVRFKTVLATGSDSVTTSTTSRTSNGDSNSRPPSTVRPEPDVPSNEDGQENRPNADQPPEPSPSLPGSGGHQDSSAGEDGKAEGHEQAAQKPNPNLSSVPSGTTGINASSPELPPEGTEQDLESHSVAEFTQNTTEGTPPAIEDGDAVGIAIRGHNGAPLRRLDETPATEEAYLTLIVHSAAWSSEGRMGAFTAVLLTVAVTLLQVS</sequence>
<keyword evidence="2" id="KW-0732">Signal</keyword>
<feature type="chain" id="PRO_5007655375" description="Toxoplasma gondii family A protein" evidence="2">
    <location>
        <begin position="21"/>
        <end position="362"/>
    </location>
</feature>
<feature type="compositionally biased region" description="Polar residues" evidence="1">
    <location>
        <begin position="245"/>
        <end position="265"/>
    </location>
</feature>
<reference evidence="4" key="4">
    <citation type="journal article" date="2015" name="PLoS ONE">
        <title>Comprehensive Evaluation of Toxoplasma gondii VEG and Neospora caninum LIV Genomes with Tachyzoite Stage Transcriptome and Proteome Defines Novel Transcript Features.</title>
        <authorList>
            <person name="Ramaprasad A."/>
            <person name="Mourier T."/>
            <person name="Naeem R."/>
            <person name="Malas T.B."/>
            <person name="Moussa E."/>
            <person name="Panigrahi A."/>
            <person name="Vermont S.J."/>
            <person name="Otto T.D."/>
            <person name="Wastling J."/>
            <person name="Pain A."/>
        </authorList>
    </citation>
    <scope>NUCLEOTIDE SEQUENCE</scope>
    <source>
        <strain evidence="4">Liverpool</strain>
    </source>
</reference>
<feature type="signal peptide" evidence="2">
    <location>
        <begin position="1"/>
        <end position="20"/>
    </location>
</feature>
<protein>
    <recommendedName>
        <fullName evidence="6">Toxoplasma gondii family A protein</fullName>
    </recommendedName>
</protein>
<dbReference type="AlphaFoldDB" id="F0VRJ1"/>
<evidence type="ECO:0000313" key="3">
    <source>
        <dbReference type="EMBL" id="CBZ56339.1"/>
    </source>
</evidence>
<name>F0VRJ1_NEOCL</name>
<evidence type="ECO:0000256" key="2">
    <source>
        <dbReference type="SAM" id="SignalP"/>
    </source>
</evidence>
<organism evidence="3 5">
    <name type="scientific">Neospora caninum (strain Liverpool)</name>
    <dbReference type="NCBI Taxonomy" id="572307"/>
    <lineage>
        <taxon>Eukaryota</taxon>
        <taxon>Sar</taxon>
        <taxon>Alveolata</taxon>
        <taxon>Apicomplexa</taxon>
        <taxon>Conoidasida</taxon>
        <taxon>Coccidia</taxon>
        <taxon>Eucoccidiorida</taxon>
        <taxon>Eimeriorina</taxon>
        <taxon>Sarcocystidae</taxon>
        <taxon>Neospora</taxon>
    </lineage>
</organism>
<keyword evidence="5" id="KW-1185">Reference proteome</keyword>
<proteinExistence type="predicted"/>
<feature type="region of interest" description="Disordered" evidence="1">
    <location>
        <begin position="166"/>
        <end position="280"/>
    </location>
</feature>
<dbReference type="InParanoid" id="F0VRJ1"/>
<dbReference type="RefSeq" id="XP_003886364.1">
    <property type="nucleotide sequence ID" value="XM_003886315.1"/>
</dbReference>
<dbReference type="GeneID" id="13445562"/>
<reference evidence="5" key="3">
    <citation type="journal article" date="2012" name="PLoS Pathog.">
        <title>Comparative genomics of the apicomplexan parasites Toxoplasma gondii and Neospora caninum: Coccidia differing in host range and transmission strategy.</title>
        <authorList>
            <person name="Reid A.J."/>
            <person name="Vermont S.J."/>
            <person name="Cotton J.A."/>
            <person name="Harris D."/>
            <person name="Hill-Cawthorne G.A."/>
            <person name="Konen-Waisman S."/>
            <person name="Latham S.M."/>
            <person name="Mourier T."/>
            <person name="Norton R."/>
            <person name="Quail M.A."/>
            <person name="Sanders M."/>
            <person name="Shanmugam D."/>
            <person name="Sohal A."/>
            <person name="Wasmuth J.D."/>
            <person name="Brunk B."/>
            <person name="Grigg M.E."/>
            <person name="Howard J.C."/>
            <person name="Parkinson J."/>
            <person name="Roos D.S."/>
            <person name="Trees A.J."/>
            <person name="Berriman M."/>
            <person name="Pain A."/>
            <person name="Wastling J.M."/>
        </authorList>
    </citation>
    <scope>NUCLEOTIDE SEQUENCE [LARGE SCALE GENOMIC DNA]</scope>
    <source>
        <strain evidence="5">Liverpool</strain>
    </source>
</reference>
<reference evidence="3" key="1">
    <citation type="submission" date="2011-02" db="EMBL/GenBank/DDBJ databases">
        <authorList>
            <person name="Aslett M."/>
        </authorList>
    </citation>
    <scope>NUCLEOTIDE SEQUENCE</scope>
    <source>
        <strain evidence="3">Liverpool</strain>
    </source>
</reference>
<dbReference type="Proteomes" id="UP000007494">
    <property type="component" value="Chromosome XII"/>
</dbReference>
<dbReference type="PROSITE" id="PS51257">
    <property type="entry name" value="PROKAR_LIPOPROTEIN"/>
    <property type="match status" value="1"/>
</dbReference>
<dbReference type="EMBL" id="LN714487">
    <property type="protein sequence ID" value="CEL71099.1"/>
    <property type="molecule type" value="Genomic_DNA"/>
</dbReference>
<dbReference type="OrthoDB" id="331226at2759"/>
<evidence type="ECO:0008006" key="6">
    <source>
        <dbReference type="Google" id="ProtNLM"/>
    </source>
</evidence>
<dbReference type="eggNOG" id="ENOG502QY7J">
    <property type="taxonomic scope" value="Eukaryota"/>
</dbReference>
<dbReference type="EMBL" id="FR823393">
    <property type="protein sequence ID" value="CBZ56339.1"/>
    <property type="molecule type" value="Genomic_DNA"/>
</dbReference>
<evidence type="ECO:0000313" key="5">
    <source>
        <dbReference type="Proteomes" id="UP000007494"/>
    </source>
</evidence>
<feature type="compositionally biased region" description="Basic and acidic residues" evidence="1">
    <location>
        <begin position="233"/>
        <end position="243"/>
    </location>
</feature>
<evidence type="ECO:0000313" key="4">
    <source>
        <dbReference type="EMBL" id="CEL71099.1"/>
    </source>
</evidence>
<reference evidence="3" key="2">
    <citation type="submission" date="2011-03" db="EMBL/GenBank/DDBJ databases">
        <title>Comparative genomics and transcriptomics of Neospora caninum and Toxoplasma gondii.</title>
        <authorList>
            <person name="Reid A.J."/>
            <person name="Sohal A."/>
            <person name="Harris D."/>
            <person name="Quail M."/>
            <person name="Sanders M."/>
            <person name="Berriman M."/>
            <person name="Wastling J.M."/>
            <person name="Pain A."/>
        </authorList>
    </citation>
    <scope>NUCLEOTIDE SEQUENCE</scope>
    <source>
        <strain evidence="3">Liverpool</strain>
    </source>
</reference>
<gene>
    <name evidence="4" type="ORF">BN1204_067640</name>
    <name evidence="3" type="ORF">NCLIV_067640</name>
</gene>
<dbReference type="OMA" id="RYSVAYP"/>
<accession>F0VRJ1</accession>
<dbReference type="VEuPathDB" id="ToxoDB:NCLIV_067640"/>
<evidence type="ECO:0000256" key="1">
    <source>
        <dbReference type="SAM" id="MobiDB-lite"/>
    </source>
</evidence>